<sequence>FPVVRNGLPSNIGASGSSSISIITKSAGKSVLSTVTSTSSKIPYGWTLVRSTRMNVILVSLTSPQFSFFRMESGIKLTLAPRSSSDLPIYTPPIVHGIVKLPGSLHL</sequence>
<comment type="caution">
    <text evidence="1">The sequence shown here is derived from an EMBL/GenBank/DDBJ whole genome shotgun (WGS) entry which is preliminary data.</text>
</comment>
<feature type="non-terminal residue" evidence="1">
    <location>
        <position position="1"/>
    </location>
</feature>
<gene>
    <name evidence="1" type="ORF">A2U01_0029996</name>
</gene>
<organism evidence="1 2">
    <name type="scientific">Trifolium medium</name>
    <dbReference type="NCBI Taxonomy" id="97028"/>
    <lineage>
        <taxon>Eukaryota</taxon>
        <taxon>Viridiplantae</taxon>
        <taxon>Streptophyta</taxon>
        <taxon>Embryophyta</taxon>
        <taxon>Tracheophyta</taxon>
        <taxon>Spermatophyta</taxon>
        <taxon>Magnoliopsida</taxon>
        <taxon>eudicotyledons</taxon>
        <taxon>Gunneridae</taxon>
        <taxon>Pentapetalae</taxon>
        <taxon>rosids</taxon>
        <taxon>fabids</taxon>
        <taxon>Fabales</taxon>
        <taxon>Fabaceae</taxon>
        <taxon>Papilionoideae</taxon>
        <taxon>50 kb inversion clade</taxon>
        <taxon>NPAAA clade</taxon>
        <taxon>Hologalegina</taxon>
        <taxon>IRL clade</taxon>
        <taxon>Trifolieae</taxon>
        <taxon>Trifolium</taxon>
    </lineage>
</organism>
<accession>A0A392PAT4</accession>
<proteinExistence type="predicted"/>
<reference evidence="1 2" key="1">
    <citation type="journal article" date="2018" name="Front. Plant Sci.">
        <title>Red Clover (Trifolium pratense) and Zigzag Clover (T. medium) - A Picture of Genomic Similarities and Differences.</title>
        <authorList>
            <person name="Dluhosova J."/>
            <person name="Istvanek J."/>
            <person name="Nedelnik J."/>
            <person name="Repkova J."/>
        </authorList>
    </citation>
    <scope>NUCLEOTIDE SEQUENCE [LARGE SCALE GENOMIC DNA]</scope>
    <source>
        <strain evidence="2">cv. 10/8</strain>
        <tissue evidence="1">Leaf</tissue>
    </source>
</reference>
<protein>
    <submittedName>
        <fullName evidence="1">Uncharacterized protein</fullName>
    </submittedName>
</protein>
<keyword evidence="2" id="KW-1185">Reference proteome</keyword>
<dbReference type="EMBL" id="LXQA010070777">
    <property type="protein sequence ID" value="MCI08914.1"/>
    <property type="molecule type" value="Genomic_DNA"/>
</dbReference>
<evidence type="ECO:0000313" key="2">
    <source>
        <dbReference type="Proteomes" id="UP000265520"/>
    </source>
</evidence>
<name>A0A392PAT4_9FABA</name>
<dbReference type="AlphaFoldDB" id="A0A392PAT4"/>
<dbReference type="Proteomes" id="UP000265520">
    <property type="component" value="Unassembled WGS sequence"/>
</dbReference>
<evidence type="ECO:0000313" key="1">
    <source>
        <dbReference type="EMBL" id="MCI08914.1"/>
    </source>
</evidence>